<feature type="binding site" evidence="13">
    <location>
        <position position="100"/>
    </location>
    <ligand>
        <name>Zn(2+)</name>
        <dbReference type="ChEBI" id="CHEBI:29105"/>
        <note>catalytic</note>
    </ligand>
</feature>
<keyword evidence="8 13" id="KW-0862">Zinc</keyword>
<accession>A0A517LXY8</accession>
<evidence type="ECO:0000256" key="8">
    <source>
        <dbReference type="ARBA" id="ARBA00022833"/>
    </source>
</evidence>
<reference evidence="16 17" key="1">
    <citation type="submission" date="2019-02" db="EMBL/GenBank/DDBJ databases">
        <title>Deep-cultivation of Planctomycetes and their phenomic and genomic characterization uncovers novel biology.</title>
        <authorList>
            <person name="Wiegand S."/>
            <person name="Jogler M."/>
            <person name="Boedeker C."/>
            <person name="Pinto D."/>
            <person name="Vollmers J."/>
            <person name="Rivas-Marin E."/>
            <person name="Kohn T."/>
            <person name="Peeters S.H."/>
            <person name="Heuer A."/>
            <person name="Rast P."/>
            <person name="Oberbeckmann S."/>
            <person name="Bunk B."/>
            <person name="Jeske O."/>
            <person name="Meyerdierks A."/>
            <person name="Storesund J.E."/>
            <person name="Kallscheuer N."/>
            <person name="Luecker S."/>
            <person name="Lage O.M."/>
            <person name="Pohl T."/>
            <person name="Merkel B.J."/>
            <person name="Hornburger P."/>
            <person name="Mueller R.-W."/>
            <person name="Bruemmer F."/>
            <person name="Labrenz M."/>
            <person name="Spormann A.M."/>
            <person name="Op den Camp H."/>
            <person name="Overmann J."/>
            <person name="Amann R."/>
            <person name="Jetten M.S.M."/>
            <person name="Mascher T."/>
            <person name="Medema M.H."/>
            <person name="Devos D.P."/>
            <person name="Kaster A.-K."/>
            <person name="Ovreas L."/>
            <person name="Rohde M."/>
            <person name="Galperin M.Y."/>
            <person name="Jogler C."/>
        </authorList>
    </citation>
    <scope>NUCLEOTIDE SEQUENCE [LARGE SCALE GENOMIC DNA]</scope>
    <source>
        <strain evidence="16 17">EC9</strain>
    </source>
</reference>
<dbReference type="NCBIfam" id="TIGR01354">
    <property type="entry name" value="cyt_deam_tetra"/>
    <property type="match status" value="1"/>
</dbReference>
<dbReference type="InterPro" id="IPR050202">
    <property type="entry name" value="Cyt/Deoxycyt_deaminase"/>
</dbReference>
<gene>
    <name evidence="16" type="primary">cdd</name>
    <name evidence="16" type="ORF">EC9_16700</name>
</gene>
<dbReference type="Gene3D" id="3.40.140.10">
    <property type="entry name" value="Cytidine Deaminase, domain 2"/>
    <property type="match status" value="1"/>
</dbReference>
<dbReference type="GO" id="GO:0055086">
    <property type="term" value="P:nucleobase-containing small molecule metabolic process"/>
    <property type="evidence" value="ECO:0007669"/>
    <property type="project" value="UniProtKB-ARBA"/>
</dbReference>
<keyword evidence="6 13" id="KW-0479">Metal-binding</keyword>
<evidence type="ECO:0000313" key="17">
    <source>
        <dbReference type="Proteomes" id="UP000319557"/>
    </source>
</evidence>
<evidence type="ECO:0000256" key="7">
    <source>
        <dbReference type="ARBA" id="ARBA00022801"/>
    </source>
</evidence>
<dbReference type="GO" id="GO:0004126">
    <property type="term" value="F:cytidine deaminase activity"/>
    <property type="evidence" value="ECO:0007669"/>
    <property type="project" value="UniProtKB-UniRule"/>
</dbReference>
<comment type="catalytic activity">
    <reaction evidence="11 14">
        <text>cytidine + H2O + H(+) = uridine + NH4(+)</text>
        <dbReference type="Rhea" id="RHEA:16069"/>
        <dbReference type="ChEBI" id="CHEBI:15377"/>
        <dbReference type="ChEBI" id="CHEBI:15378"/>
        <dbReference type="ChEBI" id="CHEBI:16704"/>
        <dbReference type="ChEBI" id="CHEBI:17562"/>
        <dbReference type="ChEBI" id="CHEBI:28938"/>
        <dbReference type="EC" id="3.5.4.5"/>
    </reaction>
</comment>
<evidence type="ECO:0000256" key="13">
    <source>
        <dbReference type="PIRSR" id="PIRSR606262-3"/>
    </source>
</evidence>
<feature type="domain" description="CMP/dCMP-type deaminase" evidence="15">
    <location>
        <begin position="14"/>
        <end position="140"/>
    </location>
</feature>
<evidence type="ECO:0000256" key="14">
    <source>
        <dbReference type="RuleBase" id="RU364006"/>
    </source>
</evidence>
<evidence type="ECO:0000256" key="10">
    <source>
        <dbReference type="ARBA" id="ARBA00049252"/>
    </source>
</evidence>
<dbReference type="PANTHER" id="PTHR11644">
    <property type="entry name" value="CYTIDINE DEAMINASE"/>
    <property type="match status" value="1"/>
</dbReference>
<feature type="binding site" evidence="13">
    <location>
        <position position="66"/>
    </location>
    <ligand>
        <name>Zn(2+)</name>
        <dbReference type="ChEBI" id="CHEBI:29105"/>
        <note>catalytic</note>
    </ligand>
</feature>
<proteinExistence type="inferred from homology"/>
<evidence type="ECO:0000259" key="15">
    <source>
        <dbReference type="PROSITE" id="PS51747"/>
    </source>
</evidence>
<keyword evidence="17" id="KW-1185">Reference proteome</keyword>
<dbReference type="PROSITE" id="PS51747">
    <property type="entry name" value="CYT_DCMP_DEAMINASES_2"/>
    <property type="match status" value="1"/>
</dbReference>
<dbReference type="NCBIfam" id="NF004064">
    <property type="entry name" value="PRK05578.1"/>
    <property type="match status" value="1"/>
</dbReference>
<dbReference type="CDD" id="cd01283">
    <property type="entry name" value="cytidine_deaminase"/>
    <property type="match status" value="1"/>
</dbReference>
<dbReference type="KEGG" id="ruv:EC9_16700"/>
<evidence type="ECO:0000256" key="5">
    <source>
        <dbReference type="ARBA" id="ARBA00018266"/>
    </source>
</evidence>
<evidence type="ECO:0000256" key="4">
    <source>
        <dbReference type="ARBA" id="ARBA00012783"/>
    </source>
</evidence>
<dbReference type="Pfam" id="PF00383">
    <property type="entry name" value="dCMP_cyt_deam_1"/>
    <property type="match status" value="1"/>
</dbReference>
<feature type="active site" description="Proton donor" evidence="12">
    <location>
        <position position="68"/>
    </location>
</feature>
<dbReference type="RefSeq" id="WP_145343888.1">
    <property type="nucleotide sequence ID" value="NZ_CP036261.1"/>
</dbReference>
<protein>
    <recommendedName>
        <fullName evidence="5 14">Cytidine deaminase</fullName>
        <ecNumber evidence="4 14">3.5.4.5</ecNumber>
    </recommendedName>
    <alternativeName>
        <fullName evidence="9 14">Cytidine aminohydrolase</fullName>
    </alternativeName>
</protein>
<organism evidence="16 17">
    <name type="scientific">Rosistilla ulvae</name>
    <dbReference type="NCBI Taxonomy" id="1930277"/>
    <lineage>
        <taxon>Bacteria</taxon>
        <taxon>Pseudomonadati</taxon>
        <taxon>Planctomycetota</taxon>
        <taxon>Planctomycetia</taxon>
        <taxon>Pirellulales</taxon>
        <taxon>Pirellulaceae</taxon>
        <taxon>Rosistilla</taxon>
    </lineage>
</organism>
<dbReference type="InterPro" id="IPR006262">
    <property type="entry name" value="Cyt_deam_tetra"/>
</dbReference>
<dbReference type="PANTHER" id="PTHR11644:SF2">
    <property type="entry name" value="CYTIDINE DEAMINASE"/>
    <property type="match status" value="1"/>
</dbReference>
<dbReference type="GO" id="GO:0005829">
    <property type="term" value="C:cytosol"/>
    <property type="evidence" value="ECO:0007669"/>
    <property type="project" value="TreeGrafter"/>
</dbReference>
<dbReference type="GO" id="GO:0072527">
    <property type="term" value="P:pyrimidine-containing compound metabolic process"/>
    <property type="evidence" value="ECO:0007669"/>
    <property type="project" value="UniProtKB-ARBA"/>
</dbReference>
<name>A0A517LXY8_9BACT</name>
<comment type="similarity">
    <text evidence="3 14">Belongs to the cytidine and deoxycytidylate deaminase family.</text>
</comment>
<evidence type="ECO:0000256" key="11">
    <source>
        <dbReference type="ARBA" id="ARBA00049558"/>
    </source>
</evidence>
<dbReference type="EC" id="3.5.4.5" evidence="4 14"/>
<dbReference type="InterPro" id="IPR016193">
    <property type="entry name" value="Cytidine_deaminase-like"/>
</dbReference>
<keyword evidence="7 14" id="KW-0378">Hydrolase</keyword>
<comment type="catalytic activity">
    <reaction evidence="10 14">
        <text>2'-deoxycytidine + H2O + H(+) = 2'-deoxyuridine + NH4(+)</text>
        <dbReference type="Rhea" id="RHEA:13433"/>
        <dbReference type="ChEBI" id="CHEBI:15377"/>
        <dbReference type="ChEBI" id="CHEBI:15378"/>
        <dbReference type="ChEBI" id="CHEBI:15698"/>
        <dbReference type="ChEBI" id="CHEBI:16450"/>
        <dbReference type="ChEBI" id="CHEBI:28938"/>
        <dbReference type="EC" id="3.5.4.5"/>
    </reaction>
</comment>
<evidence type="ECO:0000256" key="1">
    <source>
        <dbReference type="ARBA" id="ARBA00001947"/>
    </source>
</evidence>
<sequence>MNPNDTKPAAEDPDLLTQLIDVACDVRQQAYAPYSNFQVGAALLAESGAIYRGCNVENVSFGLTLCAERTAASAAVAAGERAFETLVLVTTGSVSPCGACRQFLIEFGPALEIVMVEASTRQITQRISLAELLPSQFNDFREG</sequence>
<dbReference type="AlphaFoldDB" id="A0A517LXY8"/>
<evidence type="ECO:0000256" key="6">
    <source>
        <dbReference type="ARBA" id="ARBA00022723"/>
    </source>
</evidence>
<evidence type="ECO:0000256" key="2">
    <source>
        <dbReference type="ARBA" id="ARBA00003949"/>
    </source>
</evidence>
<evidence type="ECO:0000313" key="16">
    <source>
        <dbReference type="EMBL" id="QDS87491.1"/>
    </source>
</evidence>
<dbReference type="OrthoDB" id="9795347at2"/>
<dbReference type="GO" id="GO:0008270">
    <property type="term" value="F:zinc ion binding"/>
    <property type="evidence" value="ECO:0007669"/>
    <property type="project" value="UniProtKB-UniRule"/>
</dbReference>
<dbReference type="FunFam" id="3.40.140.10:FF:000008">
    <property type="entry name" value="Cytidine deaminase"/>
    <property type="match status" value="1"/>
</dbReference>
<comment type="cofactor">
    <cofactor evidence="1 13 14">
        <name>Zn(2+)</name>
        <dbReference type="ChEBI" id="CHEBI:29105"/>
    </cofactor>
</comment>
<comment type="function">
    <text evidence="2 14">This enzyme scavenges exogenous and endogenous cytidine and 2'-deoxycytidine for UMP synthesis.</text>
</comment>
<feature type="binding site" evidence="13">
    <location>
        <position position="97"/>
    </location>
    <ligand>
        <name>Zn(2+)</name>
        <dbReference type="ChEBI" id="CHEBI:29105"/>
        <note>catalytic</note>
    </ligand>
</feature>
<evidence type="ECO:0000256" key="12">
    <source>
        <dbReference type="PIRSR" id="PIRSR606262-1"/>
    </source>
</evidence>
<dbReference type="SUPFAM" id="SSF53927">
    <property type="entry name" value="Cytidine deaminase-like"/>
    <property type="match status" value="1"/>
</dbReference>
<evidence type="ECO:0000256" key="9">
    <source>
        <dbReference type="ARBA" id="ARBA00032005"/>
    </source>
</evidence>
<dbReference type="Proteomes" id="UP000319557">
    <property type="component" value="Chromosome"/>
</dbReference>
<dbReference type="EMBL" id="CP036261">
    <property type="protein sequence ID" value="QDS87491.1"/>
    <property type="molecule type" value="Genomic_DNA"/>
</dbReference>
<evidence type="ECO:0000256" key="3">
    <source>
        <dbReference type="ARBA" id="ARBA00006576"/>
    </source>
</evidence>
<dbReference type="InterPro" id="IPR002125">
    <property type="entry name" value="CMP_dCMP_dom"/>
</dbReference>